<name>G8TRU5_NIAKG</name>
<dbReference type="InterPro" id="IPR050811">
    <property type="entry name" value="Phosphate_ABC_transporter"/>
</dbReference>
<dbReference type="SUPFAM" id="SSF53850">
    <property type="entry name" value="Periplasmic binding protein-like II"/>
    <property type="match status" value="1"/>
</dbReference>
<dbReference type="EMBL" id="CP003178">
    <property type="protein sequence ID" value="AEW03280.1"/>
    <property type="molecule type" value="Genomic_DNA"/>
</dbReference>
<dbReference type="eggNOG" id="COG0226">
    <property type="taxonomic scope" value="Bacteria"/>
</dbReference>
<accession>G8TRU5</accession>
<evidence type="ECO:0000259" key="2">
    <source>
        <dbReference type="Pfam" id="PF12849"/>
    </source>
</evidence>
<feature type="domain" description="PBP" evidence="2">
    <location>
        <begin position="50"/>
        <end position="295"/>
    </location>
</feature>
<dbReference type="STRING" id="700598.Niako_7059"/>
<dbReference type="Proteomes" id="UP000005438">
    <property type="component" value="Chromosome"/>
</dbReference>
<dbReference type="AlphaFoldDB" id="G8TRU5"/>
<dbReference type="KEGG" id="nko:Niako_7059"/>
<evidence type="ECO:0000313" key="3">
    <source>
        <dbReference type="EMBL" id="AEW03280.1"/>
    </source>
</evidence>
<protein>
    <submittedName>
        <fullName evidence="3">Phosphate ABC transporter substrate-binding protein, PhoT family</fullName>
    </submittedName>
</protein>
<dbReference type="PANTHER" id="PTHR30570:SF1">
    <property type="entry name" value="PHOSPHATE-BINDING PROTEIN PSTS"/>
    <property type="match status" value="1"/>
</dbReference>
<organism evidence="3 4">
    <name type="scientific">Niastella koreensis (strain DSM 17620 / KACC 11465 / NBRC 106392 / GR20-10)</name>
    <dbReference type="NCBI Taxonomy" id="700598"/>
    <lineage>
        <taxon>Bacteria</taxon>
        <taxon>Pseudomonadati</taxon>
        <taxon>Bacteroidota</taxon>
        <taxon>Chitinophagia</taxon>
        <taxon>Chitinophagales</taxon>
        <taxon>Chitinophagaceae</taxon>
        <taxon>Niastella</taxon>
    </lineage>
</organism>
<keyword evidence="1" id="KW-0732">Signal</keyword>
<dbReference type="InterPro" id="IPR024370">
    <property type="entry name" value="PBP_domain"/>
</dbReference>
<evidence type="ECO:0000313" key="4">
    <source>
        <dbReference type="Proteomes" id="UP000005438"/>
    </source>
</evidence>
<reference evidence="3 4" key="1">
    <citation type="submission" date="2011-12" db="EMBL/GenBank/DDBJ databases">
        <title>The complete genome of Niastella koreensis GR20-10.</title>
        <authorList>
            <consortium name="US DOE Joint Genome Institute (JGI-PGF)"/>
            <person name="Lucas S."/>
            <person name="Han J."/>
            <person name="Lapidus A."/>
            <person name="Bruce D."/>
            <person name="Goodwin L."/>
            <person name="Pitluck S."/>
            <person name="Peters L."/>
            <person name="Kyrpides N."/>
            <person name="Mavromatis K."/>
            <person name="Ivanova N."/>
            <person name="Mikhailova N."/>
            <person name="Davenport K."/>
            <person name="Saunders E."/>
            <person name="Detter J.C."/>
            <person name="Tapia R."/>
            <person name="Han C."/>
            <person name="Land M."/>
            <person name="Hauser L."/>
            <person name="Markowitz V."/>
            <person name="Cheng J.-F."/>
            <person name="Hugenholtz P."/>
            <person name="Woyke T."/>
            <person name="Wu D."/>
            <person name="Tindall B."/>
            <person name="Pomrenke H."/>
            <person name="Brambilla E."/>
            <person name="Klenk H.-P."/>
            <person name="Eisen J.A."/>
        </authorList>
    </citation>
    <scope>NUCLEOTIDE SEQUENCE [LARGE SCALE GENOMIC DNA]</scope>
    <source>
        <strain evidence="4">DSM 17620 / KACC 11465 / NBRC 106392 / GR20-10</strain>
    </source>
</reference>
<dbReference type="Pfam" id="PF12849">
    <property type="entry name" value="PBP_like_2"/>
    <property type="match status" value="1"/>
</dbReference>
<dbReference type="HOGENOM" id="CLU_061152_0_0_10"/>
<dbReference type="PANTHER" id="PTHR30570">
    <property type="entry name" value="PERIPLASMIC PHOSPHATE BINDING COMPONENT OF PHOSPHATE ABC TRANSPORTER"/>
    <property type="match status" value="1"/>
</dbReference>
<proteinExistence type="predicted"/>
<sequence length="324" mass="36138">MLFCQALINQEDIKMKWTGHARQVFLGLAGFIGINMILTACQSPKGPIKAQETTTSGTIHISVDESFKPVIDSQIEVFESQHSEAHIIVHYKPEAECLRDLNVDSIRMVIVTRGLSDAEEATLSNKLQFKPTYGTIAYDAIAVIINNEAKDSLFTMQDIRSIAKGTSNYKYKMLLDGKSATSTVRYVVDSLLKGGALSDNIVAAANTQGVIDYVSKNQDAIGLLGVSWIGNKDDTTQLSFLKKVKIAKIEAKDGSYVRPVQYNIAYDIYPMIRPLYYILKENYDGLGNGFANFLIYEKGQKIFNRAYLLPARMHLETRNVQISK</sequence>
<dbReference type="Gene3D" id="3.40.190.10">
    <property type="entry name" value="Periplasmic binding protein-like II"/>
    <property type="match status" value="2"/>
</dbReference>
<gene>
    <name evidence="3" type="ordered locus">Niako_7059</name>
</gene>
<evidence type="ECO:0000256" key="1">
    <source>
        <dbReference type="ARBA" id="ARBA00022729"/>
    </source>
</evidence>